<dbReference type="InterPro" id="IPR028440">
    <property type="entry name" value="TRPS1"/>
</dbReference>
<organism evidence="3 4">
    <name type="scientific">Muraenolepis orangiensis</name>
    <name type="common">Patagonian moray cod</name>
    <dbReference type="NCBI Taxonomy" id="630683"/>
    <lineage>
        <taxon>Eukaryota</taxon>
        <taxon>Metazoa</taxon>
        <taxon>Chordata</taxon>
        <taxon>Craniata</taxon>
        <taxon>Vertebrata</taxon>
        <taxon>Euteleostomi</taxon>
        <taxon>Actinopterygii</taxon>
        <taxon>Neopterygii</taxon>
        <taxon>Teleostei</taxon>
        <taxon>Neoteleostei</taxon>
        <taxon>Acanthomorphata</taxon>
        <taxon>Zeiogadaria</taxon>
        <taxon>Gadariae</taxon>
        <taxon>Gadiformes</taxon>
        <taxon>Muraenolepidoidei</taxon>
        <taxon>Muraenolepididae</taxon>
        <taxon>Muraenolepis</taxon>
    </lineage>
</organism>
<dbReference type="PANTHER" id="PTHR47034:SF2">
    <property type="entry name" value="IKAROS FAMILY ZINC FINGER 4"/>
    <property type="match status" value="1"/>
</dbReference>
<feature type="region of interest" description="Disordered" evidence="1">
    <location>
        <begin position="14"/>
        <end position="68"/>
    </location>
</feature>
<dbReference type="PANTHER" id="PTHR47034">
    <property type="entry name" value="ZINC FINGER TRANSCRIPTION FACTOR TRPS1"/>
    <property type="match status" value="1"/>
</dbReference>
<feature type="compositionally biased region" description="Low complexity" evidence="1">
    <location>
        <begin position="44"/>
        <end position="62"/>
    </location>
</feature>
<proteinExistence type="predicted"/>
<dbReference type="SUPFAM" id="SSF57667">
    <property type="entry name" value="beta-beta-alpha zinc fingers"/>
    <property type="match status" value="1"/>
</dbReference>
<dbReference type="EMBL" id="JANIIK010000034">
    <property type="protein sequence ID" value="KAJ3615001.1"/>
    <property type="molecule type" value="Genomic_DNA"/>
</dbReference>
<dbReference type="SMART" id="SM00355">
    <property type="entry name" value="ZnF_C2H2"/>
    <property type="match status" value="2"/>
</dbReference>
<sequence length="218" mass="23901">MASDRALLLDKLANNVAKRKSSMPQKFTGKRDPPPDCTTDTGLQSSPSSDGSQQQAQTALAASDHEGHLSHRHYPVQLTRSNQSPRALANGHNKLHLPAPGLLLPTLSAQEHPALDASQLLPHPPLMYNLGHLLTGLPTHPQALPTEAMRALRADGDPPGAVYPCGHCRVIFLDYVMFTIHMGCHGFRDPLECNVCGHRSRDRYEFTSHIARGEHRLN</sequence>
<dbReference type="OrthoDB" id="6417347at2759"/>
<evidence type="ECO:0000256" key="1">
    <source>
        <dbReference type="SAM" id="MobiDB-lite"/>
    </source>
</evidence>
<dbReference type="Proteomes" id="UP001148018">
    <property type="component" value="Unassembled WGS sequence"/>
</dbReference>
<gene>
    <name evidence="3" type="ORF">NHX12_018570</name>
</gene>
<evidence type="ECO:0000313" key="3">
    <source>
        <dbReference type="EMBL" id="KAJ3615001.1"/>
    </source>
</evidence>
<dbReference type="GO" id="GO:0005634">
    <property type="term" value="C:nucleus"/>
    <property type="evidence" value="ECO:0007669"/>
    <property type="project" value="InterPro"/>
</dbReference>
<dbReference type="GO" id="GO:0003700">
    <property type="term" value="F:DNA-binding transcription factor activity"/>
    <property type="evidence" value="ECO:0007669"/>
    <property type="project" value="InterPro"/>
</dbReference>
<keyword evidence="4" id="KW-1185">Reference proteome</keyword>
<feature type="domain" description="C2H2-type" evidence="2">
    <location>
        <begin position="165"/>
        <end position="185"/>
    </location>
</feature>
<accession>A0A9Q0EZR2</accession>
<name>A0A9Q0EZR2_9TELE</name>
<dbReference type="PROSITE" id="PS00028">
    <property type="entry name" value="ZINC_FINGER_C2H2_1"/>
    <property type="match status" value="1"/>
</dbReference>
<evidence type="ECO:0000259" key="2">
    <source>
        <dbReference type="PROSITE" id="PS00028"/>
    </source>
</evidence>
<dbReference type="InterPro" id="IPR013087">
    <property type="entry name" value="Znf_C2H2_type"/>
</dbReference>
<evidence type="ECO:0000313" key="4">
    <source>
        <dbReference type="Proteomes" id="UP001148018"/>
    </source>
</evidence>
<reference evidence="3" key="1">
    <citation type="submission" date="2022-07" db="EMBL/GenBank/DDBJ databases">
        <title>Chromosome-level genome of Muraenolepis orangiensis.</title>
        <authorList>
            <person name="Kim J."/>
        </authorList>
    </citation>
    <scope>NUCLEOTIDE SEQUENCE</scope>
    <source>
        <strain evidence="3">KU_S4_2022</strain>
        <tissue evidence="3">Muscle</tissue>
    </source>
</reference>
<comment type="caution">
    <text evidence="3">The sequence shown here is derived from an EMBL/GenBank/DDBJ whole genome shotgun (WGS) entry which is preliminary data.</text>
</comment>
<dbReference type="AlphaFoldDB" id="A0A9Q0EZR2"/>
<protein>
    <recommendedName>
        <fullName evidence="2">C2H2-type domain-containing protein</fullName>
    </recommendedName>
</protein>
<dbReference type="InterPro" id="IPR036236">
    <property type="entry name" value="Znf_C2H2_sf"/>
</dbReference>